<keyword evidence="6" id="KW-1185">Reference proteome</keyword>
<dbReference type="PROSITE" id="PS00183">
    <property type="entry name" value="UBC_1"/>
    <property type="match status" value="1"/>
</dbReference>
<evidence type="ECO:0000259" key="5">
    <source>
        <dbReference type="PROSITE" id="PS50127"/>
    </source>
</evidence>
<evidence type="ECO:0000256" key="3">
    <source>
        <dbReference type="PROSITE-ProRule" id="PRU10133"/>
    </source>
</evidence>
<dbReference type="InterPro" id="IPR023313">
    <property type="entry name" value="UBQ-conjugating_AS"/>
</dbReference>
<dbReference type="RefSeq" id="XP_005111216.1">
    <property type="nucleotide sequence ID" value="XM_005111159.3"/>
</dbReference>
<proteinExistence type="inferred from homology"/>
<dbReference type="Proteomes" id="UP000694888">
    <property type="component" value="Unplaced"/>
</dbReference>
<keyword evidence="2 4" id="KW-0833">Ubl conjugation pathway</keyword>
<keyword evidence="4" id="KW-0067">ATP-binding</keyword>
<dbReference type="PANTHER" id="PTHR24067">
    <property type="entry name" value="UBIQUITIN-CONJUGATING ENZYME E2"/>
    <property type="match status" value="1"/>
</dbReference>
<dbReference type="InterPro" id="IPR000608">
    <property type="entry name" value="UBC"/>
</dbReference>
<dbReference type="GeneID" id="101849570"/>
<evidence type="ECO:0000313" key="6">
    <source>
        <dbReference type="Proteomes" id="UP000694888"/>
    </source>
</evidence>
<protein>
    <submittedName>
        <fullName evidence="7">Probable ubiquitin-conjugating enzyme E2 C isoform X1</fullName>
    </submittedName>
</protein>
<feature type="domain" description="UBC core" evidence="5">
    <location>
        <begin position="15"/>
        <end position="160"/>
    </location>
</feature>
<dbReference type="PROSITE" id="PS50127">
    <property type="entry name" value="UBC_2"/>
    <property type="match status" value="1"/>
</dbReference>
<sequence>MATSAVDSAKTTVNNVSKRLQKELRTLMMSSCPGISAFPSDTNIFKWTGTIEGGQGTVYEGLKYQLSLSFPPQYPLQPVLVKFETPCFHPNVDSYGNICLDILKDKWSALYDVRTVLLSIQSLLGEPNNESPLNCQAATLWKDQTLYRKVLLEHYRQNVQDQNKGPSGQMQKHS</sequence>
<dbReference type="CDD" id="cd23791">
    <property type="entry name" value="UBCc_UBE2C"/>
    <property type="match status" value="1"/>
</dbReference>
<dbReference type="InterPro" id="IPR016135">
    <property type="entry name" value="UBQ-conjugating_enzyme/RWD"/>
</dbReference>
<reference evidence="7" key="1">
    <citation type="submission" date="2025-08" db="UniProtKB">
        <authorList>
            <consortium name="RefSeq"/>
        </authorList>
    </citation>
    <scope>IDENTIFICATION</scope>
</reference>
<evidence type="ECO:0000256" key="1">
    <source>
        <dbReference type="ARBA" id="ARBA00022679"/>
    </source>
</evidence>
<name>A0ABM0K8D2_APLCA</name>
<comment type="similarity">
    <text evidence="4">Belongs to the ubiquitin-conjugating enzyme family.</text>
</comment>
<accession>A0ABM0K8D2</accession>
<evidence type="ECO:0000256" key="4">
    <source>
        <dbReference type="RuleBase" id="RU362109"/>
    </source>
</evidence>
<keyword evidence="1" id="KW-0808">Transferase</keyword>
<evidence type="ECO:0000256" key="2">
    <source>
        <dbReference type="ARBA" id="ARBA00022786"/>
    </source>
</evidence>
<feature type="active site" description="Glycyl thioester intermediate" evidence="3">
    <location>
        <position position="99"/>
    </location>
</feature>
<dbReference type="SMART" id="SM00212">
    <property type="entry name" value="UBCc"/>
    <property type="match status" value="1"/>
</dbReference>
<dbReference type="SUPFAM" id="SSF54495">
    <property type="entry name" value="UBC-like"/>
    <property type="match status" value="1"/>
</dbReference>
<dbReference type="Gene3D" id="3.10.110.10">
    <property type="entry name" value="Ubiquitin Conjugating Enzyme"/>
    <property type="match status" value="1"/>
</dbReference>
<evidence type="ECO:0000313" key="7">
    <source>
        <dbReference type="RefSeq" id="XP_005111216.1"/>
    </source>
</evidence>
<keyword evidence="4" id="KW-0547">Nucleotide-binding</keyword>
<organism evidence="6 7">
    <name type="scientific">Aplysia californica</name>
    <name type="common">California sea hare</name>
    <dbReference type="NCBI Taxonomy" id="6500"/>
    <lineage>
        <taxon>Eukaryota</taxon>
        <taxon>Metazoa</taxon>
        <taxon>Spiralia</taxon>
        <taxon>Lophotrochozoa</taxon>
        <taxon>Mollusca</taxon>
        <taxon>Gastropoda</taxon>
        <taxon>Heterobranchia</taxon>
        <taxon>Euthyneura</taxon>
        <taxon>Tectipleura</taxon>
        <taxon>Aplysiida</taxon>
        <taxon>Aplysioidea</taxon>
        <taxon>Aplysiidae</taxon>
        <taxon>Aplysia</taxon>
    </lineage>
</organism>
<gene>
    <name evidence="7" type="primary">LOC101849570</name>
</gene>
<dbReference type="Pfam" id="PF00179">
    <property type="entry name" value="UQ_con"/>
    <property type="match status" value="1"/>
</dbReference>
<dbReference type="InterPro" id="IPR050113">
    <property type="entry name" value="Ub_conjugating_enzyme"/>
</dbReference>